<feature type="signal peptide" evidence="6">
    <location>
        <begin position="1"/>
        <end position="22"/>
    </location>
</feature>
<reference evidence="7 8" key="1">
    <citation type="journal article" date="2017" name="Antonie Van Leeuwenhoek">
        <title>Rhizobium rhizosphaerae sp. nov., a novel species isolated from rice rhizosphere.</title>
        <authorList>
            <person name="Zhao J.J."/>
            <person name="Zhang J."/>
            <person name="Zhang R.J."/>
            <person name="Zhang C.W."/>
            <person name="Yin H.Q."/>
            <person name="Zhang X.X."/>
        </authorList>
    </citation>
    <scope>NUCLEOTIDE SEQUENCE [LARGE SCALE GENOMIC DNA]</scope>
    <source>
        <strain evidence="7 8">BSs20135</strain>
    </source>
</reference>
<keyword evidence="5" id="KW-0998">Cell outer membrane</keyword>
<evidence type="ECO:0000313" key="7">
    <source>
        <dbReference type="EMBL" id="GAC21617.1"/>
    </source>
</evidence>
<organism evidence="7 8">
    <name type="scientific">Paraglaciecola arctica BSs20135</name>
    <dbReference type="NCBI Taxonomy" id="493475"/>
    <lineage>
        <taxon>Bacteria</taxon>
        <taxon>Pseudomonadati</taxon>
        <taxon>Pseudomonadota</taxon>
        <taxon>Gammaproteobacteria</taxon>
        <taxon>Alteromonadales</taxon>
        <taxon>Alteromonadaceae</taxon>
        <taxon>Paraglaciecola</taxon>
    </lineage>
</organism>
<dbReference type="eggNOG" id="COG3713">
    <property type="taxonomic scope" value="Bacteria"/>
</dbReference>
<dbReference type="PANTHER" id="PTHR38776">
    <property type="entry name" value="MLTA-INTERACTING PROTEIN-RELATED"/>
    <property type="match status" value="1"/>
</dbReference>
<evidence type="ECO:0000256" key="6">
    <source>
        <dbReference type="SAM" id="SignalP"/>
    </source>
</evidence>
<proteinExistence type="inferred from homology"/>
<evidence type="ECO:0000256" key="1">
    <source>
        <dbReference type="ARBA" id="ARBA00004442"/>
    </source>
</evidence>
<protein>
    <submittedName>
        <fullName evidence="7">Outer membrane protein</fullName>
    </submittedName>
</protein>
<evidence type="ECO:0000256" key="4">
    <source>
        <dbReference type="ARBA" id="ARBA00023136"/>
    </source>
</evidence>
<accession>K6YTW9</accession>
<dbReference type="InterPro" id="IPR010583">
    <property type="entry name" value="MipA"/>
</dbReference>
<dbReference type="EMBL" id="BAEO01000063">
    <property type="protein sequence ID" value="GAC21617.1"/>
    <property type="molecule type" value="Genomic_DNA"/>
</dbReference>
<dbReference type="AlphaFoldDB" id="K6YTW9"/>
<feature type="chain" id="PRO_5003900367" evidence="6">
    <location>
        <begin position="23"/>
        <end position="299"/>
    </location>
</feature>
<dbReference type="Proteomes" id="UP000006327">
    <property type="component" value="Unassembled WGS sequence"/>
</dbReference>
<evidence type="ECO:0000256" key="3">
    <source>
        <dbReference type="ARBA" id="ARBA00022729"/>
    </source>
</evidence>
<evidence type="ECO:0000256" key="2">
    <source>
        <dbReference type="ARBA" id="ARBA00005722"/>
    </source>
</evidence>
<evidence type="ECO:0000313" key="8">
    <source>
        <dbReference type="Proteomes" id="UP000006327"/>
    </source>
</evidence>
<comment type="subcellular location">
    <subcellularLocation>
        <location evidence="1">Cell outer membrane</location>
    </subcellularLocation>
</comment>
<dbReference type="GO" id="GO:0009252">
    <property type="term" value="P:peptidoglycan biosynthetic process"/>
    <property type="evidence" value="ECO:0007669"/>
    <property type="project" value="TreeGrafter"/>
</dbReference>
<dbReference type="PROSITE" id="PS51257">
    <property type="entry name" value="PROKAR_LIPOPROTEIN"/>
    <property type="match status" value="1"/>
</dbReference>
<keyword evidence="3 6" id="KW-0732">Signal</keyword>
<dbReference type="Pfam" id="PF06629">
    <property type="entry name" value="MipA"/>
    <property type="match status" value="1"/>
</dbReference>
<name>K6YTW9_9ALTE</name>
<keyword evidence="8" id="KW-1185">Reference proteome</keyword>
<dbReference type="GO" id="GO:0009279">
    <property type="term" value="C:cell outer membrane"/>
    <property type="evidence" value="ECO:0007669"/>
    <property type="project" value="UniProtKB-SubCell"/>
</dbReference>
<comment type="caution">
    <text evidence="7">The sequence shown here is derived from an EMBL/GenBank/DDBJ whole genome shotgun (WGS) entry which is preliminary data.</text>
</comment>
<evidence type="ECO:0000256" key="5">
    <source>
        <dbReference type="ARBA" id="ARBA00023237"/>
    </source>
</evidence>
<dbReference type="OrthoDB" id="5731040at2"/>
<dbReference type="STRING" id="493475.GARC_4675"/>
<keyword evidence="4" id="KW-0472">Membrane</keyword>
<gene>
    <name evidence="7" type="ORF">GARC_4675</name>
</gene>
<sequence>MYAVFFRLLILLSIFFSGTILACSGDETCIEKSSWHLGIAFGLGIKSNPLVDGDDIPLVILPDVAWYAEKAYFDNGELGYQWLNQSQFAFETFLHLDRESAFFSFLHPANILAPTNSISTSMPISPDWSGTSDSTDSPSEIIKTPQSNLSIDEIASRKWAINAGIRGHYFLSNGEWQLTFQQDISNVHKGSQLGLEYSHRWLWNDFRLGARIGTDWKSARLIDYYYGVSQRDTPLKEFYFDGKSGWQPYMSINTQKPINENWSWLASMGYRWLPNSLTSSPLIEQNNIRRIFLGVAYRF</sequence>
<dbReference type="PANTHER" id="PTHR38776:SF1">
    <property type="entry name" value="MLTA-INTERACTING PROTEIN-RELATED"/>
    <property type="match status" value="1"/>
</dbReference>
<comment type="similarity">
    <text evidence="2">Belongs to the MipA/OmpV family.</text>
</comment>